<sequence length="1575" mass="173890">MSSTSPSMSPRLFSTPSSTSPPRTPVDLKPRLSSATPPSDDSSIIDDLSFDYVFDNEGNYVRLSKGSSSKSNTSSPPTPQDNLPQALDPPLKPSPPPVARRSSLSRSESAYPVLVSTAAAPQSDAQPPRSFQRVASGPALSNNKARPLPRRVTMEESNKQRPLARLSRATDLLQHEKENIVTSDSEQGHDALHPARIIPSRTGYSRSGQLSDPHQRQIMPGPNRAGRIMKSSSSAGSALRFADYSIPESHSTADIPAESETDLEDEPVHPPAPLSTPFPSSEPLSDAGLAGDTELVGPTAVPTTSSIPSITTTSRQRSYVAVPSSCAREPDFPSEVALTLSTGTRPRRSASLSDALSLHDAGYGHHHHQQHQQQLREQYQNMRSGSAANDIGGGPRRVTIEEREREIRRYRRDAEEVERRQAEHDHYYDPQSNQETHQQQPPTLAQRQYGHKRRDSDTLRSMPASAGLASPTLLDSSSRTGGISPSGVRQGRISPPGAKPGRVSPPGKVSPPSTRGRTSPPSTKSGRVSPPVVRGTGRVSPAPSSALAKHRRSPTAPETVVRDDQYGYQNGNDREREREREERRIQQQALHEQQQQQQYMRAAPAAPVPPPPVPQTQQRHFIVNKKVYARLDMIGKGGSSRVFRVLASAGGLYAIKRVSLDKTDAEAMSGYMNEIALLKRLDGNSRIIRLIDSEVRSGPGGSKGNLMLVMECGEVDLARLISERVHDPLNMVWVAYYWQQMLQAVHVIHEEKIVHSDLKPANFVIVRGQLKLIDFGIANAIANDTTNIQRDHQIGTVNYMSPEAIELPDGMRRLKVGRPSDIWSLGCILYQMIYGQPPFQHLSVYQKMKAIPDLAHIIEFPEYSVPLAPAPKATSSGGASGATTPPKRLDHLKRKVRPDVIEDMKSCLCRNPKERSTIPQLLEQDWLAMKEPEAPPVKDLLASDETVINPYYMRQLLQYGIKLGEAQNADMSPEALLREAEVLITPSSTSAKPHLTPTTSLHQALHHPNIVSLLSAFSTVKETFQVLELCSVGNLSQFLRARPLQTLQELELRGVTKSLADALTYLRKELVIHGDINPSSILLTTDYGVKLTNFKYSIRLPSKDSTTSSPCRASDYAAPEIASGGTYGFAADIWSLGCVMVYCLTGMAPFNTSSSNSNSKLPVGTTTYGQVTILPSHSVLVDFRESQRRKGFKGNEVFVVNPDGTEISVYSAPHLSSPCCLIEPTQIFSIEHLPSVYWKQYNDAARLIDQIKQRTPLLVVYSAGAKCTLMANTPRGEIEVLFNVPPSLPNKLRSDIVPSLRLRFSRRIQSIEFARHVSDARGEEWTKKVIVSTLEPPYISTKDWKSLEQAEKDALHDLTRFVETCDVVEGLLMDNAATSSLIKSIPATDKDKGIIDPVKHQKPDHLQTPESSRSTSTIKSNISFLNVASRPSKLSVTARSTPDLTDTIQLVPQEFSTQEHDISAKRIPSDVNSAWHDDDLNETMGTRGIQTRFIPFVGWCIRYASRVSQGGRYRMMFLDGVALDIDVDEDWVEFKSQSGETTMHNIRNCGSNRKIGDRLKVFEEFVSMFDNSQEE</sequence>
<dbReference type="CDD" id="cd00180">
    <property type="entry name" value="PKc"/>
    <property type="match status" value="1"/>
</dbReference>
<dbReference type="InterPro" id="IPR033699">
    <property type="entry name" value="POLO_box_Plk4_1"/>
</dbReference>
<dbReference type="GO" id="GO:0000776">
    <property type="term" value="C:kinetochore"/>
    <property type="evidence" value="ECO:0007669"/>
    <property type="project" value="TreeGrafter"/>
</dbReference>
<feature type="region of interest" description="Disordered" evidence="9">
    <location>
        <begin position="61"/>
        <end position="164"/>
    </location>
</feature>
<dbReference type="GO" id="GO:0005737">
    <property type="term" value="C:cytoplasm"/>
    <property type="evidence" value="ECO:0007669"/>
    <property type="project" value="UniProtKB-SubCell"/>
</dbReference>
<evidence type="ECO:0000256" key="7">
    <source>
        <dbReference type="ARBA" id="ARBA00022840"/>
    </source>
</evidence>
<feature type="compositionally biased region" description="Basic and acidic residues" evidence="9">
    <location>
        <begin position="1392"/>
        <end position="1407"/>
    </location>
</feature>
<dbReference type="GO" id="GO:0005634">
    <property type="term" value="C:nucleus"/>
    <property type="evidence" value="ECO:0007669"/>
    <property type="project" value="TreeGrafter"/>
</dbReference>
<feature type="region of interest" description="Disordered" evidence="9">
    <location>
        <begin position="1392"/>
        <end position="1414"/>
    </location>
</feature>
<dbReference type="Gene3D" id="3.30.200.20">
    <property type="entry name" value="Phosphorylase Kinase, domain 1"/>
    <property type="match status" value="1"/>
</dbReference>
<comment type="subcellular location">
    <subcellularLocation>
        <location evidence="1">Cytoplasm</location>
    </subcellularLocation>
</comment>
<dbReference type="GO" id="GO:0007094">
    <property type="term" value="P:mitotic spindle assembly checkpoint signaling"/>
    <property type="evidence" value="ECO:0007669"/>
    <property type="project" value="TreeGrafter"/>
</dbReference>
<dbReference type="GO" id="GO:0034501">
    <property type="term" value="P:protein localization to kinetochore"/>
    <property type="evidence" value="ECO:0007669"/>
    <property type="project" value="TreeGrafter"/>
</dbReference>
<dbReference type="PROSITE" id="PS00108">
    <property type="entry name" value="PROTEIN_KINASE_ST"/>
    <property type="match status" value="1"/>
</dbReference>
<dbReference type="Pfam" id="PF00069">
    <property type="entry name" value="Pkinase"/>
    <property type="match status" value="2"/>
</dbReference>
<feature type="compositionally biased region" description="Low complexity" evidence="9">
    <location>
        <begin position="510"/>
        <end position="523"/>
    </location>
</feature>
<dbReference type="PANTHER" id="PTHR22974">
    <property type="entry name" value="MIXED LINEAGE PROTEIN KINASE"/>
    <property type="match status" value="1"/>
</dbReference>
<gene>
    <name evidence="12" type="ORF">D9615_002978</name>
</gene>
<feature type="compositionally biased region" description="Low complexity" evidence="9">
    <location>
        <begin position="64"/>
        <end position="75"/>
    </location>
</feature>
<dbReference type="InterPro" id="IPR000719">
    <property type="entry name" value="Prot_kinase_dom"/>
</dbReference>
<dbReference type="Gene3D" id="1.10.510.10">
    <property type="entry name" value="Transferase(Phosphotransferase) domain 1"/>
    <property type="match status" value="2"/>
</dbReference>
<dbReference type="PROSITE" id="PS50011">
    <property type="entry name" value="PROTEIN_KINASE_DOM"/>
    <property type="match status" value="2"/>
</dbReference>
<name>A0A8H5M6F6_9AGAR</name>
<dbReference type="GO" id="GO:0004712">
    <property type="term" value="F:protein serine/threonine/tyrosine kinase activity"/>
    <property type="evidence" value="ECO:0007669"/>
    <property type="project" value="TreeGrafter"/>
</dbReference>
<keyword evidence="13" id="KW-1185">Reference proteome</keyword>
<dbReference type="SMART" id="SM00220">
    <property type="entry name" value="S_TKc"/>
    <property type="match status" value="2"/>
</dbReference>
<dbReference type="GO" id="GO:0033316">
    <property type="term" value="P:meiotic spindle assembly checkpoint signaling"/>
    <property type="evidence" value="ECO:0007669"/>
    <property type="project" value="TreeGrafter"/>
</dbReference>
<feature type="compositionally biased region" description="Basic and acidic residues" evidence="9">
    <location>
        <begin position="572"/>
        <end position="585"/>
    </location>
</feature>
<dbReference type="PROSITE" id="PS51984">
    <property type="entry name" value="CPB1"/>
    <property type="match status" value="1"/>
</dbReference>
<reference evidence="12 13" key="1">
    <citation type="journal article" date="2020" name="ISME J.">
        <title>Uncovering the hidden diversity of litter-decomposition mechanisms in mushroom-forming fungi.</title>
        <authorList>
            <person name="Floudas D."/>
            <person name="Bentzer J."/>
            <person name="Ahren D."/>
            <person name="Johansson T."/>
            <person name="Persson P."/>
            <person name="Tunlid A."/>
        </authorList>
    </citation>
    <scope>NUCLEOTIDE SEQUENCE [LARGE SCALE GENOMIC DNA]</scope>
    <source>
        <strain evidence="12 13">CBS 661.87</strain>
    </source>
</reference>
<dbReference type="PROSITE" id="PS00107">
    <property type="entry name" value="PROTEIN_KINASE_ATP"/>
    <property type="match status" value="1"/>
</dbReference>
<feature type="domain" description="Cryptic POLO box 1 (CPB1)" evidence="11">
    <location>
        <begin position="1146"/>
        <end position="1254"/>
    </location>
</feature>
<evidence type="ECO:0000256" key="8">
    <source>
        <dbReference type="PROSITE-ProRule" id="PRU10141"/>
    </source>
</evidence>
<evidence type="ECO:0000313" key="12">
    <source>
        <dbReference type="EMBL" id="KAF5382419.1"/>
    </source>
</evidence>
<dbReference type="InterPro" id="IPR011009">
    <property type="entry name" value="Kinase-like_dom_sf"/>
</dbReference>
<dbReference type="OrthoDB" id="20524at2759"/>
<evidence type="ECO:0000256" key="4">
    <source>
        <dbReference type="ARBA" id="ARBA00022679"/>
    </source>
</evidence>
<feature type="compositionally biased region" description="Polar residues" evidence="9">
    <location>
        <begin position="430"/>
        <end position="446"/>
    </location>
</feature>
<feature type="compositionally biased region" description="Polar residues" evidence="9">
    <location>
        <begin position="202"/>
        <end position="212"/>
    </location>
</feature>
<proteinExistence type="predicted"/>
<feature type="region of interest" description="Disordered" evidence="9">
    <location>
        <begin position="247"/>
        <end position="317"/>
    </location>
</feature>
<feature type="region of interest" description="Disordered" evidence="9">
    <location>
        <begin position="362"/>
        <end position="597"/>
    </location>
</feature>
<feature type="compositionally biased region" description="Basic and acidic residues" evidence="9">
    <location>
        <begin position="398"/>
        <end position="428"/>
    </location>
</feature>
<evidence type="ECO:0000259" key="10">
    <source>
        <dbReference type="PROSITE" id="PS50011"/>
    </source>
</evidence>
<feature type="domain" description="Protein kinase" evidence="10">
    <location>
        <begin position="937"/>
        <end position="1326"/>
    </location>
</feature>
<dbReference type="InterPro" id="IPR008271">
    <property type="entry name" value="Ser/Thr_kinase_AS"/>
</dbReference>
<evidence type="ECO:0000256" key="5">
    <source>
        <dbReference type="ARBA" id="ARBA00022741"/>
    </source>
</evidence>
<keyword evidence="7 8" id="KW-0067">ATP-binding</keyword>
<dbReference type="EMBL" id="JAACJP010000008">
    <property type="protein sequence ID" value="KAF5382419.1"/>
    <property type="molecule type" value="Genomic_DNA"/>
</dbReference>
<comment type="caution">
    <text evidence="12">The sequence shown here is derived from an EMBL/GenBank/DDBJ whole genome shotgun (WGS) entry which is preliminary data.</text>
</comment>
<evidence type="ECO:0000256" key="3">
    <source>
        <dbReference type="ARBA" id="ARBA00022527"/>
    </source>
</evidence>
<dbReference type="GO" id="GO:0005524">
    <property type="term" value="F:ATP binding"/>
    <property type="evidence" value="ECO:0007669"/>
    <property type="project" value="UniProtKB-UniRule"/>
</dbReference>
<feature type="region of interest" description="Disordered" evidence="9">
    <location>
        <begin position="181"/>
        <end position="234"/>
    </location>
</feature>
<feature type="compositionally biased region" description="Polar residues" evidence="9">
    <location>
        <begin position="473"/>
        <end position="483"/>
    </location>
</feature>
<evidence type="ECO:0000256" key="6">
    <source>
        <dbReference type="ARBA" id="ARBA00022777"/>
    </source>
</evidence>
<dbReference type="InterPro" id="IPR046437">
    <property type="entry name" value="Ser_Thr-PK_POLO_box_1_sf"/>
</dbReference>
<dbReference type="GO" id="GO:0098813">
    <property type="term" value="P:nuclear chromosome segregation"/>
    <property type="evidence" value="ECO:0007669"/>
    <property type="project" value="UniProtKB-ARBA"/>
</dbReference>
<evidence type="ECO:0000259" key="11">
    <source>
        <dbReference type="PROSITE" id="PS51984"/>
    </source>
</evidence>
<keyword evidence="6" id="KW-0418">Kinase</keyword>
<feature type="compositionally biased region" description="Polar residues" evidence="9">
    <location>
        <begin position="375"/>
        <end position="387"/>
    </location>
</feature>
<feature type="compositionally biased region" description="Low complexity" evidence="9">
    <location>
        <begin position="100"/>
        <end position="109"/>
    </location>
</feature>
<evidence type="ECO:0000256" key="1">
    <source>
        <dbReference type="ARBA" id="ARBA00004496"/>
    </source>
</evidence>
<keyword evidence="4" id="KW-0808">Transferase</keyword>
<keyword evidence="3" id="KW-0723">Serine/threonine-protein kinase</keyword>
<feature type="compositionally biased region" description="Low complexity" evidence="9">
    <location>
        <begin position="302"/>
        <end position="314"/>
    </location>
</feature>
<keyword evidence="5 8" id="KW-0547">Nucleotide-binding</keyword>
<dbReference type="InterPro" id="IPR027084">
    <property type="entry name" value="Mps1_cat"/>
</dbReference>
<feature type="compositionally biased region" description="Low complexity" evidence="9">
    <location>
        <begin position="32"/>
        <end position="46"/>
    </location>
</feature>
<evidence type="ECO:0000313" key="13">
    <source>
        <dbReference type="Proteomes" id="UP000565441"/>
    </source>
</evidence>
<dbReference type="PANTHER" id="PTHR22974:SF21">
    <property type="entry name" value="DUAL SPECIFICITY PROTEIN KINASE TTK"/>
    <property type="match status" value="1"/>
</dbReference>
<feature type="binding site" evidence="8">
    <location>
        <position position="656"/>
    </location>
    <ligand>
        <name>ATP</name>
        <dbReference type="ChEBI" id="CHEBI:30616"/>
    </ligand>
</feature>
<dbReference type="Proteomes" id="UP000565441">
    <property type="component" value="Unassembled WGS sequence"/>
</dbReference>
<feature type="compositionally biased region" description="Low complexity" evidence="9">
    <location>
        <begin position="586"/>
        <end position="597"/>
    </location>
</feature>
<evidence type="ECO:0000256" key="2">
    <source>
        <dbReference type="ARBA" id="ARBA00022490"/>
    </source>
</evidence>
<keyword evidence="2" id="KW-0963">Cytoplasm</keyword>
<feature type="compositionally biased region" description="Low complexity" evidence="9">
    <location>
        <begin position="9"/>
        <end position="21"/>
    </location>
</feature>
<accession>A0A8H5M6F6</accession>
<organism evidence="12 13">
    <name type="scientific">Tricholomella constricta</name>
    <dbReference type="NCBI Taxonomy" id="117010"/>
    <lineage>
        <taxon>Eukaryota</taxon>
        <taxon>Fungi</taxon>
        <taxon>Dikarya</taxon>
        <taxon>Basidiomycota</taxon>
        <taxon>Agaricomycotina</taxon>
        <taxon>Agaricomycetes</taxon>
        <taxon>Agaricomycetidae</taxon>
        <taxon>Agaricales</taxon>
        <taxon>Tricholomatineae</taxon>
        <taxon>Lyophyllaceae</taxon>
        <taxon>Tricholomella</taxon>
    </lineage>
</organism>
<protein>
    <submittedName>
        <fullName evidence="12">Uncharacterized protein</fullName>
    </submittedName>
</protein>
<dbReference type="FunFam" id="3.30.200.20:FF:000131">
    <property type="entry name" value="Dual specificity protein kinase TTK"/>
    <property type="match status" value="1"/>
</dbReference>
<dbReference type="GO" id="GO:0004674">
    <property type="term" value="F:protein serine/threonine kinase activity"/>
    <property type="evidence" value="ECO:0007669"/>
    <property type="project" value="UniProtKB-KW"/>
</dbReference>
<evidence type="ECO:0000256" key="9">
    <source>
        <dbReference type="SAM" id="MobiDB-lite"/>
    </source>
</evidence>
<feature type="region of interest" description="Disordered" evidence="9">
    <location>
        <begin position="1"/>
        <end position="46"/>
    </location>
</feature>
<dbReference type="Gene3D" id="3.30.1120.120">
    <property type="match status" value="1"/>
</dbReference>
<feature type="domain" description="Protein kinase" evidence="10">
    <location>
        <begin position="628"/>
        <end position="927"/>
    </location>
</feature>
<dbReference type="CDD" id="cd14131">
    <property type="entry name" value="PKc_Mps1"/>
    <property type="match status" value="1"/>
</dbReference>
<dbReference type="SUPFAM" id="SSF56112">
    <property type="entry name" value="Protein kinase-like (PK-like)"/>
    <property type="match status" value="2"/>
</dbReference>
<dbReference type="InterPro" id="IPR017441">
    <property type="entry name" value="Protein_kinase_ATP_BS"/>
</dbReference>